<dbReference type="GO" id="GO:0006896">
    <property type="term" value="P:Golgi to vacuole transport"/>
    <property type="evidence" value="ECO:0007669"/>
    <property type="project" value="UniProtKB-ARBA"/>
</dbReference>
<evidence type="ECO:0000256" key="8">
    <source>
        <dbReference type="ARBA" id="ARBA00023136"/>
    </source>
</evidence>
<protein>
    <recommendedName>
        <fullName evidence="10">t-SNARE coiled-coil homology domain-containing protein</fullName>
    </recommendedName>
</protein>
<evidence type="ECO:0000259" key="10">
    <source>
        <dbReference type="PROSITE" id="PS50192"/>
    </source>
</evidence>
<evidence type="ECO:0000313" key="13">
    <source>
        <dbReference type="Proteomes" id="UP000182444"/>
    </source>
</evidence>
<dbReference type="GO" id="GO:0061025">
    <property type="term" value="P:membrane fusion"/>
    <property type="evidence" value="ECO:0007669"/>
    <property type="project" value="UniProtKB-ARBA"/>
</dbReference>
<dbReference type="eggNOG" id="ENOG502S813">
    <property type="taxonomic scope" value="Eukaryota"/>
</dbReference>
<dbReference type="GeneID" id="2911689"/>
<sequence>MTNLVLLVDQTQVAIDERERLTLLGIKAAESDDRDIERALENIKQGLLDNRQAATHGKDVGTLTRVREDYHNLVQAYEKISDTDLPDLYLNESLFVSKKKSVKFRDNNLEETSGAHSLNDQHRDFEPYRDDPEALIPERYTDEEPSPAARFEGLSTQQVVYSQREDMGEQDERLSTLAQSVSRQHQLSLQIGAEVDSHNVMLDDIEAQVDNSDGRLNLARRRLDDFSRRAKESGSLLTIIILVFILIILIVLLS</sequence>
<dbReference type="OrthoDB" id="244190at2759"/>
<keyword evidence="8 9" id="KW-0472">Membrane</keyword>
<keyword evidence="3" id="KW-0813">Transport</keyword>
<evidence type="ECO:0000256" key="1">
    <source>
        <dbReference type="ARBA" id="ARBA00004167"/>
    </source>
</evidence>
<gene>
    <name evidence="12" type="ORF">B0I71DRAFT_9207</name>
    <name evidence="11" type="ORF">YALI1_E21203g</name>
</gene>
<dbReference type="EMBL" id="CP017557">
    <property type="protein sequence ID" value="AOW05570.1"/>
    <property type="molecule type" value="Genomic_DNA"/>
</dbReference>
<evidence type="ECO:0000256" key="6">
    <source>
        <dbReference type="ARBA" id="ARBA00022989"/>
    </source>
</evidence>
<dbReference type="InterPro" id="IPR000727">
    <property type="entry name" value="T_SNARE_dom"/>
</dbReference>
<evidence type="ECO:0000256" key="2">
    <source>
        <dbReference type="ARBA" id="ARBA00004308"/>
    </source>
</evidence>
<dbReference type="FunFam" id="1.20.5.110:FF:000060">
    <property type="entry name" value="SNARE complex subunit (Syn8)"/>
    <property type="match status" value="1"/>
</dbReference>
<dbReference type="OMA" id="AKQYPRC"/>
<dbReference type="VEuPathDB" id="FungiDB:YALI1_E21203g"/>
<dbReference type="PANTHER" id="PTHR12791">
    <property type="entry name" value="GOLGI SNARE BET1-RELATED"/>
    <property type="match status" value="1"/>
</dbReference>
<accession>A0A1D8NIV5</accession>
<dbReference type="GO" id="GO:0015031">
    <property type="term" value="P:protein transport"/>
    <property type="evidence" value="ECO:0007669"/>
    <property type="project" value="UniProtKB-KW"/>
</dbReference>
<organism evidence="11 13">
    <name type="scientific">Yarrowia lipolytica</name>
    <name type="common">Candida lipolytica</name>
    <dbReference type="NCBI Taxonomy" id="4952"/>
    <lineage>
        <taxon>Eukaryota</taxon>
        <taxon>Fungi</taxon>
        <taxon>Dikarya</taxon>
        <taxon>Ascomycota</taxon>
        <taxon>Saccharomycotina</taxon>
        <taxon>Dipodascomycetes</taxon>
        <taxon>Dipodascales</taxon>
        <taxon>Dipodascales incertae sedis</taxon>
        <taxon>Yarrowia</taxon>
    </lineage>
</organism>
<evidence type="ECO:0000313" key="14">
    <source>
        <dbReference type="Proteomes" id="UP000256601"/>
    </source>
</evidence>
<evidence type="ECO:0000256" key="7">
    <source>
        <dbReference type="ARBA" id="ARBA00023054"/>
    </source>
</evidence>
<keyword evidence="4 9" id="KW-0812">Transmembrane</keyword>
<dbReference type="VEuPathDB" id="FungiDB:YALI0_E17875g"/>
<dbReference type="Proteomes" id="UP000256601">
    <property type="component" value="Unassembled WGS sequence"/>
</dbReference>
<dbReference type="GO" id="GO:0005768">
    <property type="term" value="C:endosome"/>
    <property type="evidence" value="ECO:0007669"/>
    <property type="project" value="UniProtKB-ARBA"/>
</dbReference>
<evidence type="ECO:0000313" key="12">
    <source>
        <dbReference type="EMBL" id="RDW27958.1"/>
    </source>
</evidence>
<proteinExistence type="predicted"/>
<dbReference type="Proteomes" id="UP000182444">
    <property type="component" value="Chromosome 1E"/>
</dbReference>
<comment type="subcellular location">
    <subcellularLocation>
        <location evidence="2">Endomembrane system</location>
    </subcellularLocation>
    <subcellularLocation>
        <location evidence="1">Membrane</location>
        <topology evidence="1">Single-pass membrane protein</topology>
    </subcellularLocation>
</comment>
<feature type="domain" description="T-SNARE coiled-coil homology" evidence="10">
    <location>
        <begin position="164"/>
        <end position="226"/>
    </location>
</feature>
<evidence type="ECO:0000256" key="4">
    <source>
        <dbReference type="ARBA" id="ARBA00022692"/>
    </source>
</evidence>
<dbReference type="CDD" id="cd15859">
    <property type="entry name" value="SNARE_SYN8"/>
    <property type="match status" value="1"/>
</dbReference>
<dbReference type="AlphaFoldDB" id="A0A1D8NIV5"/>
<dbReference type="GO" id="GO:0016020">
    <property type="term" value="C:membrane"/>
    <property type="evidence" value="ECO:0007669"/>
    <property type="project" value="UniProtKB-SubCell"/>
</dbReference>
<keyword evidence="7" id="KW-0175">Coiled coil</keyword>
<evidence type="ECO:0000256" key="9">
    <source>
        <dbReference type="SAM" id="Phobius"/>
    </source>
</evidence>
<keyword evidence="5" id="KW-0653">Protein transport</keyword>
<keyword evidence="6 9" id="KW-1133">Transmembrane helix</keyword>
<dbReference type="Gene3D" id="1.20.5.110">
    <property type="match status" value="1"/>
</dbReference>
<name>A0A1D8NIV5_YARLL</name>
<feature type="transmembrane region" description="Helical" evidence="9">
    <location>
        <begin position="236"/>
        <end position="253"/>
    </location>
</feature>
<evidence type="ECO:0000256" key="3">
    <source>
        <dbReference type="ARBA" id="ARBA00022448"/>
    </source>
</evidence>
<dbReference type="EMBL" id="KZ858957">
    <property type="protein sequence ID" value="RDW27958.1"/>
    <property type="molecule type" value="Genomic_DNA"/>
</dbReference>
<dbReference type="Pfam" id="PF05739">
    <property type="entry name" value="SNARE"/>
    <property type="match status" value="1"/>
</dbReference>
<evidence type="ECO:0000256" key="5">
    <source>
        <dbReference type="ARBA" id="ARBA00022927"/>
    </source>
</evidence>
<dbReference type="SMART" id="SM00397">
    <property type="entry name" value="t_SNARE"/>
    <property type="match status" value="1"/>
</dbReference>
<reference evidence="11 13" key="1">
    <citation type="journal article" date="2016" name="PLoS ONE">
        <title>Sequence Assembly of Yarrowia lipolytica Strain W29/CLIB89 Shows Transposable Element Diversity.</title>
        <authorList>
            <person name="Magnan C."/>
            <person name="Yu J."/>
            <person name="Chang I."/>
            <person name="Jahn E."/>
            <person name="Kanomata Y."/>
            <person name="Wu J."/>
            <person name="Zeller M."/>
            <person name="Oakes M."/>
            <person name="Baldi P."/>
            <person name="Sandmeyer S."/>
        </authorList>
    </citation>
    <scope>NUCLEOTIDE SEQUENCE [LARGE SCALE GENOMIC DNA]</scope>
    <source>
        <strain evidence="11">CLIB89</strain>
        <strain evidence="13">CLIB89(W29)</strain>
    </source>
</reference>
<dbReference type="PROSITE" id="PS50192">
    <property type="entry name" value="T_SNARE"/>
    <property type="match status" value="1"/>
</dbReference>
<dbReference type="SUPFAM" id="SSF58038">
    <property type="entry name" value="SNARE fusion complex"/>
    <property type="match status" value="1"/>
</dbReference>
<evidence type="ECO:0000313" key="11">
    <source>
        <dbReference type="EMBL" id="AOW05570.1"/>
    </source>
</evidence>
<dbReference type="KEGG" id="yli:2911689"/>
<dbReference type="RefSeq" id="XP_504081.1">
    <property type="nucleotide sequence ID" value="XM_504081.1"/>
</dbReference>
<reference evidence="12 14" key="2">
    <citation type="submission" date="2018-07" db="EMBL/GenBank/DDBJ databases">
        <title>Draft Genome Assemblies for Five Robust Yarrowia lipolytica Strains Exhibiting High Lipid Production and Pentose Sugar Utilization and Sugar Alcohol Secretion from Undetoxified Lignocellulosic Biomass Hydrolysates.</title>
        <authorList>
            <consortium name="DOE Joint Genome Institute"/>
            <person name="Walker C."/>
            <person name="Ryu S."/>
            <person name="Na H."/>
            <person name="Zane M."/>
            <person name="LaButti K."/>
            <person name="Lipzen A."/>
            <person name="Haridas S."/>
            <person name="Barry K."/>
            <person name="Grigoriev I.V."/>
            <person name="Quarterman J."/>
            <person name="Slininger P."/>
            <person name="Dien B."/>
            <person name="Trinh C.T."/>
        </authorList>
    </citation>
    <scope>NUCLEOTIDE SEQUENCE [LARGE SCALE GENOMIC DNA]</scope>
    <source>
        <strain evidence="12 14">YB392</strain>
    </source>
</reference>